<name>A0ABR7X5E6_9SPHI</name>
<comment type="caution">
    <text evidence="2">The sequence shown here is derived from an EMBL/GenBank/DDBJ whole genome shotgun (WGS) entry which is preliminary data.</text>
</comment>
<accession>A0ABR7X5E6</accession>
<gene>
    <name evidence="2" type="ORF">IDJ75_10515</name>
</gene>
<reference evidence="2 3" key="1">
    <citation type="submission" date="2020-09" db="EMBL/GenBank/DDBJ databases">
        <title>Novel species of Mucilaginibacter isolated from a glacier on the Tibetan Plateau.</title>
        <authorList>
            <person name="Liu Q."/>
            <person name="Xin Y.-H."/>
        </authorList>
    </citation>
    <scope>NUCLEOTIDE SEQUENCE [LARGE SCALE GENOMIC DNA]</scope>
    <source>
        <strain evidence="2 3">CGMCC 1.13878</strain>
    </source>
</reference>
<proteinExistence type="predicted"/>
<dbReference type="Proteomes" id="UP000618754">
    <property type="component" value="Unassembled WGS sequence"/>
</dbReference>
<evidence type="ECO:0000256" key="1">
    <source>
        <dbReference type="SAM" id="SignalP"/>
    </source>
</evidence>
<dbReference type="RefSeq" id="WP_191175569.1">
    <property type="nucleotide sequence ID" value="NZ_JACWMW010000002.1"/>
</dbReference>
<sequence length="395" mass="44424">MRKTLALTILLVSFYTQLTYAQDSLLTSLAKSNTTLFAKDGNKFTGAGWDKILAQAKSSNNVMIGEDHFNNETPIFVSAVASQIKFDNFFCEIDPFTARILQDKIRNLSPAEMEKYVAEYGNTFSFYAFAPEFDLLKQFTKTNTTINGTDQILLVGDALICNELQKTTKSNRAKEIYEVIKNNSKTYFANFLKDQSKPFYLLTPEFEKNLDELSALKLSEQEVKIIKALKLSAKIYKSQSHHLRVQLMKNQLMQVYTQWQNKKNLYKYGANHVARNEGLMDTYDIGNLVSSIEDSKFGSSYHVIVLGVSGTQASPFKGFPSEKVDANSGVLKSLAPLLKAAEGNNWHYIDLKPLRTAIDDGKLLVKDTKLLRIIKGYDAFVVIPEVTASAFIDGK</sequence>
<protein>
    <recommendedName>
        <fullName evidence="4">Haem-binding uptake Tiki superfamily ChaN domain-containing protein</fullName>
    </recommendedName>
</protein>
<feature type="signal peptide" evidence="1">
    <location>
        <begin position="1"/>
        <end position="21"/>
    </location>
</feature>
<evidence type="ECO:0000313" key="3">
    <source>
        <dbReference type="Proteomes" id="UP000618754"/>
    </source>
</evidence>
<feature type="chain" id="PRO_5045085871" description="Haem-binding uptake Tiki superfamily ChaN domain-containing protein" evidence="1">
    <location>
        <begin position="22"/>
        <end position="395"/>
    </location>
</feature>
<evidence type="ECO:0000313" key="2">
    <source>
        <dbReference type="EMBL" id="MBD1385711.1"/>
    </source>
</evidence>
<organism evidence="2 3">
    <name type="scientific">Mucilaginibacter rigui</name>
    <dbReference type="NCBI Taxonomy" id="534635"/>
    <lineage>
        <taxon>Bacteria</taxon>
        <taxon>Pseudomonadati</taxon>
        <taxon>Bacteroidota</taxon>
        <taxon>Sphingobacteriia</taxon>
        <taxon>Sphingobacteriales</taxon>
        <taxon>Sphingobacteriaceae</taxon>
        <taxon>Mucilaginibacter</taxon>
    </lineage>
</organism>
<keyword evidence="3" id="KW-1185">Reference proteome</keyword>
<keyword evidence="1" id="KW-0732">Signal</keyword>
<evidence type="ECO:0008006" key="4">
    <source>
        <dbReference type="Google" id="ProtNLM"/>
    </source>
</evidence>
<dbReference type="EMBL" id="JACWMW010000002">
    <property type="protein sequence ID" value="MBD1385711.1"/>
    <property type="molecule type" value="Genomic_DNA"/>
</dbReference>